<accession>A0AAE0XBR8</accession>
<comment type="caution">
    <text evidence="2">The sequence shown here is derived from an EMBL/GenBank/DDBJ whole genome shotgun (WGS) entry which is preliminary data.</text>
</comment>
<feature type="compositionally biased region" description="Low complexity" evidence="1">
    <location>
        <begin position="265"/>
        <end position="279"/>
    </location>
</feature>
<evidence type="ECO:0000313" key="2">
    <source>
        <dbReference type="EMBL" id="KAK3689528.1"/>
    </source>
</evidence>
<feature type="compositionally biased region" description="Basic and acidic residues" evidence="1">
    <location>
        <begin position="92"/>
        <end position="114"/>
    </location>
</feature>
<organism evidence="2 3">
    <name type="scientific">Podospora appendiculata</name>
    <dbReference type="NCBI Taxonomy" id="314037"/>
    <lineage>
        <taxon>Eukaryota</taxon>
        <taxon>Fungi</taxon>
        <taxon>Dikarya</taxon>
        <taxon>Ascomycota</taxon>
        <taxon>Pezizomycotina</taxon>
        <taxon>Sordariomycetes</taxon>
        <taxon>Sordariomycetidae</taxon>
        <taxon>Sordariales</taxon>
        <taxon>Podosporaceae</taxon>
        <taxon>Podospora</taxon>
    </lineage>
</organism>
<dbReference type="Proteomes" id="UP001270362">
    <property type="component" value="Unassembled WGS sequence"/>
</dbReference>
<dbReference type="AlphaFoldDB" id="A0AAE0XBR8"/>
<feature type="compositionally biased region" description="Low complexity" evidence="1">
    <location>
        <begin position="58"/>
        <end position="71"/>
    </location>
</feature>
<keyword evidence="3" id="KW-1185">Reference proteome</keyword>
<evidence type="ECO:0000256" key="1">
    <source>
        <dbReference type="SAM" id="MobiDB-lite"/>
    </source>
</evidence>
<protein>
    <submittedName>
        <fullName evidence="2">Uncharacterized protein</fullName>
    </submittedName>
</protein>
<sequence>MASLSPPASRQATPKAMMQEMEKLKQQLAQQQQNSNRFSDVSMEDVDAFAAGLDLPGQQQQHQQQQQQQNQTEDGDLSGFTEGLNNVPSGEIDTKAATDARKNKKRTLNDKHSFRKLKDPDTKVDAMASIIGLITKRKTYFGALFPSNNDNYPKVERAFWLDGTQHEYKQALEDYRGPEENKFITIGTEADLSGCNSIEDFELNAVFTMPWGNCCHWHAYDMAKDRPDRELKLFSKADLTKKFKKNERKGVAKIKNNARPRKFQQEQPQQPQVQSVPVSDALFEPEEL</sequence>
<dbReference type="EMBL" id="JAULSO010000002">
    <property type="protein sequence ID" value="KAK3689528.1"/>
    <property type="molecule type" value="Genomic_DNA"/>
</dbReference>
<evidence type="ECO:0000313" key="3">
    <source>
        <dbReference type="Proteomes" id="UP001270362"/>
    </source>
</evidence>
<gene>
    <name evidence="2" type="ORF">B0T22DRAFT_514051</name>
</gene>
<reference evidence="2" key="2">
    <citation type="submission" date="2023-06" db="EMBL/GenBank/DDBJ databases">
        <authorList>
            <consortium name="Lawrence Berkeley National Laboratory"/>
            <person name="Haridas S."/>
            <person name="Hensen N."/>
            <person name="Bonometti L."/>
            <person name="Westerberg I."/>
            <person name="Brannstrom I.O."/>
            <person name="Guillou S."/>
            <person name="Cros-Aarteil S."/>
            <person name="Calhoun S."/>
            <person name="Kuo A."/>
            <person name="Mondo S."/>
            <person name="Pangilinan J."/>
            <person name="Riley R."/>
            <person name="Labutti K."/>
            <person name="Andreopoulos B."/>
            <person name="Lipzen A."/>
            <person name="Chen C."/>
            <person name="Yanf M."/>
            <person name="Daum C."/>
            <person name="Ng V."/>
            <person name="Clum A."/>
            <person name="Steindorff A."/>
            <person name="Ohm R."/>
            <person name="Martin F."/>
            <person name="Silar P."/>
            <person name="Natvig D."/>
            <person name="Lalanne C."/>
            <person name="Gautier V."/>
            <person name="Ament-Velasquez S.L."/>
            <person name="Kruys A."/>
            <person name="Hutchinson M.I."/>
            <person name="Powell A.J."/>
            <person name="Barry K."/>
            <person name="Miller A.N."/>
            <person name="Grigoriev I.V."/>
            <person name="Debuchy R."/>
            <person name="Gladieux P."/>
            <person name="Thoren M.H."/>
            <person name="Johannesson H."/>
        </authorList>
    </citation>
    <scope>NUCLEOTIDE SEQUENCE</scope>
    <source>
        <strain evidence="2">CBS 314.62</strain>
    </source>
</reference>
<feature type="region of interest" description="Disordered" evidence="1">
    <location>
        <begin position="247"/>
        <end position="288"/>
    </location>
</feature>
<feature type="compositionally biased region" description="Polar residues" evidence="1">
    <location>
        <begin position="1"/>
        <end position="12"/>
    </location>
</feature>
<feature type="region of interest" description="Disordered" evidence="1">
    <location>
        <begin position="1"/>
        <end position="114"/>
    </location>
</feature>
<reference evidence="2" key="1">
    <citation type="journal article" date="2023" name="Mol. Phylogenet. Evol.">
        <title>Genome-scale phylogeny and comparative genomics of the fungal order Sordariales.</title>
        <authorList>
            <person name="Hensen N."/>
            <person name="Bonometti L."/>
            <person name="Westerberg I."/>
            <person name="Brannstrom I.O."/>
            <person name="Guillou S."/>
            <person name="Cros-Aarteil S."/>
            <person name="Calhoun S."/>
            <person name="Haridas S."/>
            <person name="Kuo A."/>
            <person name="Mondo S."/>
            <person name="Pangilinan J."/>
            <person name="Riley R."/>
            <person name="LaButti K."/>
            <person name="Andreopoulos B."/>
            <person name="Lipzen A."/>
            <person name="Chen C."/>
            <person name="Yan M."/>
            <person name="Daum C."/>
            <person name="Ng V."/>
            <person name="Clum A."/>
            <person name="Steindorff A."/>
            <person name="Ohm R.A."/>
            <person name="Martin F."/>
            <person name="Silar P."/>
            <person name="Natvig D.O."/>
            <person name="Lalanne C."/>
            <person name="Gautier V."/>
            <person name="Ament-Velasquez S.L."/>
            <person name="Kruys A."/>
            <person name="Hutchinson M.I."/>
            <person name="Powell A.J."/>
            <person name="Barry K."/>
            <person name="Miller A.N."/>
            <person name="Grigoriev I.V."/>
            <person name="Debuchy R."/>
            <person name="Gladieux P."/>
            <person name="Hiltunen Thoren M."/>
            <person name="Johannesson H."/>
        </authorList>
    </citation>
    <scope>NUCLEOTIDE SEQUENCE</scope>
    <source>
        <strain evidence="2">CBS 314.62</strain>
    </source>
</reference>
<name>A0AAE0XBR8_9PEZI</name>
<proteinExistence type="predicted"/>